<name>A0ACC2TKA2_9FUNG</name>
<proteinExistence type="predicted"/>
<comment type="caution">
    <text evidence="1">The sequence shown here is derived from an EMBL/GenBank/DDBJ whole genome shotgun (WGS) entry which is preliminary data.</text>
</comment>
<reference evidence="1" key="1">
    <citation type="submission" date="2022-04" db="EMBL/GenBank/DDBJ databases">
        <title>Genome of the entomopathogenic fungus Entomophthora muscae.</title>
        <authorList>
            <person name="Elya C."/>
            <person name="Lovett B.R."/>
            <person name="Lee E."/>
            <person name="Macias A.M."/>
            <person name="Hajek A.E."/>
            <person name="De Bivort B.L."/>
            <person name="Kasson M.T."/>
            <person name="De Fine Licht H.H."/>
            <person name="Stajich J.E."/>
        </authorList>
    </citation>
    <scope>NUCLEOTIDE SEQUENCE</scope>
    <source>
        <strain evidence="1">Berkeley</strain>
    </source>
</reference>
<sequence length="268" mass="30128">MNLWFNQVIPYLILVLFHLQSTSHSSAPHTLQPQETVDQPPEFYCPPGVPYSPVHFTKYPLNPAYLEFPLEEILIYNPEERTRETKPIYRKGRKITIPPLLFRNKYNYLIVYLVPMTPPLTLQPKRLQESVAANESTSTQIFGVMYITLTGLIDSMVPASRPWALLGKLLSYIVKLALILAWALPAGPTGCPPMSSQEPPTGWIPDIFGLWGWWPAGDQGQGSKPALGPGFKGEKIDTPFRNGHIHQNVHSQLGGTDCPTIHNHLQDK</sequence>
<evidence type="ECO:0000313" key="1">
    <source>
        <dbReference type="EMBL" id="KAJ9074910.1"/>
    </source>
</evidence>
<gene>
    <name evidence="1" type="ORF">DSO57_1001895</name>
</gene>
<accession>A0ACC2TKA2</accession>
<keyword evidence="2" id="KW-1185">Reference proteome</keyword>
<protein>
    <submittedName>
        <fullName evidence="1">Uncharacterized protein</fullName>
    </submittedName>
</protein>
<organism evidence="1 2">
    <name type="scientific">Entomophthora muscae</name>
    <dbReference type="NCBI Taxonomy" id="34485"/>
    <lineage>
        <taxon>Eukaryota</taxon>
        <taxon>Fungi</taxon>
        <taxon>Fungi incertae sedis</taxon>
        <taxon>Zoopagomycota</taxon>
        <taxon>Entomophthoromycotina</taxon>
        <taxon>Entomophthoromycetes</taxon>
        <taxon>Entomophthorales</taxon>
        <taxon>Entomophthoraceae</taxon>
        <taxon>Entomophthora</taxon>
    </lineage>
</organism>
<dbReference type="EMBL" id="QTSX02002844">
    <property type="protein sequence ID" value="KAJ9074910.1"/>
    <property type="molecule type" value="Genomic_DNA"/>
</dbReference>
<dbReference type="Proteomes" id="UP001165960">
    <property type="component" value="Unassembled WGS sequence"/>
</dbReference>
<evidence type="ECO:0000313" key="2">
    <source>
        <dbReference type="Proteomes" id="UP001165960"/>
    </source>
</evidence>